<accession>A0ABT9S6R3</accession>
<organism evidence="2 3">
    <name type="scientific">Variovorax ginsengisoli</name>
    <dbReference type="NCBI Taxonomy" id="363844"/>
    <lineage>
        <taxon>Bacteria</taxon>
        <taxon>Pseudomonadati</taxon>
        <taxon>Pseudomonadota</taxon>
        <taxon>Betaproteobacteria</taxon>
        <taxon>Burkholderiales</taxon>
        <taxon>Comamonadaceae</taxon>
        <taxon>Variovorax</taxon>
    </lineage>
</organism>
<comment type="caution">
    <text evidence="2">The sequence shown here is derived from an EMBL/GenBank/DDBJ whole genome shotgun (WGS) entry which is preliminary data.</text>
</comment>
<dbReference type="SUPFAM" id="SSF158855">
    <property type="entry name" value="Lipase chaperone-like"/>
    <property type="match status" value="1"/>
</dbReference>
<dbReference type="EMBL" id="JAUSRO010000005">
    <property type="protein sequence ID" value="MDP9899553.1"/>
    <property type="molecule type" value="Genomic_DNA"/>
</dbReference>
<feature type="signal peptide" evidence="1">
    <location>
        <begin position="1"/>
        <end position="29"/>
    </location>
</feature>
<feature type="chain" id="PRO_5045684444" evidence="1">
    <location>
        <begin position="30"/>
        <end position="118"/>
    </location>
</feature>
<keyword evidence="1" id="KW-0732">Signal</keyword>
<evidence type="ECO:0000256" key="1">
    <source>
        <dbReference type="SAM" id="SignalP"/>
    </source>
</evidence>
<keyword evidence="3" id="KW-1185">Reference proteome</keyword>
<evidence type="ECO:0000313" key="2">
    <source>
        <dbReference type="EMBL" id="MDP9899553.1"/>
    </source>
</evidence>
<gene>
    <name evidence="2" type="ORF">J2W36_001804</name>
</gene>
<dbReference type="RefSeq" id="WP_307689372.1">
    <property type="nucleotide sequence ID" value="NZ_JAUSRO010000005.1"/>
</dbReference>
<evidence type="ECO:0000313" key="3">
    <source>
        <dbReference type="Proteomes" id="UP001226867"/>
    </source>
</evidence>
<protein>
    <submittedName>
        <fullName evidence="2">Uncharacterized protein</fullName>
    </submittedName>
</protein>
<sequence>MARKLNAVLCGALGVSAAAIIATAPVAHAAASGVSILLTARAPASDEHRLFLRHPDKLAAAGARDQEWTARLDRYAAASEAEQAQLRENLFNDTERLRLSGALAMRASAMRKPAGNGG</sequence>
<name>A0ABT9S6R3_9BURK</name>
<reference evidence="2 3" key="1">
    <citation type="submission" date="2023-07" db="EMBL/GenBank/DDBJ databases">
        <title>Sorghum-associated microbial communities from plants grown in Nebraska, USA.</title>
        <authorList>
            <person name="Schachtman D."/>
        </authorList>
    </citation>
    <scope>NUCLEOTIDE SEQUENCE [LARGE SCALE GENOMIC DNA]</scope>
    <source>
        <strain evidence="2 3">DS1607</strain>
    </source>
</reference>
<dbReference type="Proteomes" id="UP001226867">
    <property type="component" value="Unassembled WGS sequence"/>
</dbReference>
<proteinExistence type="predicted"/>